<evidence type="ECO:0000256" key="6">
    <source>
        <dbReference type="ARBA" id="ARBA00022692"/>
    </source>
</evidence>
<evidence type="ECO:0000256" key="10">
    <source>
        <dbReference type="ARBA" id="ARBA00023186"/>
    </source>
</evidence>
<keyword evidence="4 13" id="KW-0813">Transport</keyword>
<evidence type="ECO:0000256" key="8">
    <source>
        <dbReference type="ARBA" id="ARBA00022989"/>
    </source>
</evidence>
<evidence type="ECO:0000256" key="11">
    <source>
        <dbReference type="ARBA" id="ARBA00033245"/>
    </source>
</evidence>
<feature type="domain" description="Membrane insertase YidC N-terminal" evidence="16">
    <location>
        <begin position="85"/>
        <end position="353"/>
    </location>
</feature>
<keyword evidence="5 13" id="KW-1003">Cell membrane</keyword>
<dbReference type="NCBIfam" id="NF002353">
    <property type="entry name" value="PRK01318.1-4"/>
    <property type="match status" value="1"/>
</dbReference>
<protein>
    <recommendedName>
        <fullName evidence="3 13">Membrane protein insertase YidC</fullName>
    </recommendedName>
    <alternativeName>
        <fullName evidence="12 13">Foldase YidC</fullName>
    </alternativeName>
    <alternativeName>
        <fullName evidence="11 13">Membrane integrase YidC</fullName>
    </alternativeName>
    <alternativeName>
        <fullName evidence="13">Membrane protein YidC</fullName>
    </alternativeName>
</protein>
<sequence length="563" mass="61251">MDIKRTILWVIFSLSVVLLFDNWQRANGHQSMFFPTPQTATTTAAAPGGTPAGDVPKSAATPAAAGSQAAPATGGASQTPASEKIVVTTDVIRATVDTAGAILTKLELLTQKDHDGNPVVLFDRSLERTYLARSGLIGGDFPNHTTVFTASAGPRDLGTGGEVSLTLTADKGGAKLAKTYVFKRGSYVIDTRFDVTNDGAAPISPTLYMELARDGGAVEQSRFYSTFTGPAVYTDADKFHKINFSDIDKGKAHVPAATDNGWVGMVQHYFASAWIPAASAKREFYVDRVDTNFYRIGIQEPLGTVAPGASLSATARLFAGPQEESMLEAITPGLDLVKDYGWLTVIAKPLFWLLERIHALLGNWGWSIVALTVLVKLVFFPLSATSYRSMAKMKDLQPRMTAIRERHKGDPQKMNQEMMTLYRTEKVNPLGGCLPILIQIPVFMSLYWALLSSVEMRGAPWVGWVHDLAAPDALFGTYFGVPVGLLPILMAVSMFVQTKLNPTPPDPVQAKMMMFMPLAFSVMFFFFPSGLVLYWVVNNCLSIAQQWSINRMLGTNKKAAAAK</sequence>
<evidence type="ECO:0000256" key="2">
    <source>
        <dbReference type="ARBA" id="ARBA00010527"/>
    </source>
</evidence>
<dbReference type="Pfam" id="PF14849">
    <property type="entry name" value="YidC_periplas"/>
    <property type="match status" value="1"/>
</dbReference>
<dbReference type="PRINTS" id="PR01900">
    <property type="entry name" value="YIDCPROTEIN"/>
</dbReference>
<dbReference type="CDD" id="cd20070">
    <property type="entry name" value="5TM_YidC_Alb3"/>
    <property type="match status" value="1"/>
</dbReference>
<evidence type="ECO:0000256" key="5">
    <source>
        <dbReference type="ARBA" id="ARBA00022475"/>
    </source>
</evidence>
<keyword evidence="9 13" id="KW-0472">Membrane</keyword>
<evidence type="ECO:0000256" key="3">
    <source>
        <dbReference type="ARBA" id="ARBA00015325"/>
    </source>
</evidence>
<dbReference type="InterPro" id="IPR047196">
    <property type="entry name" value="YidC_ALB_C"/>
</dbReference>
<evidence type="ECO:0000256" key="4">
    <source>
        <dbReference type="ARBA" id="ARBA00022448"/>
    </source>
</evidence>
<dbReference type="InterPro" id="IPR001708">
    <property type="entry name" value="YidC/ALB3/OXA1/COX18"/>
</dbReference>
<keyword evidence="7 13" id="KW-0653">Protein transport</keyword>
<evidence type="ECO:0000256" key="9">
    <source>
        <dbReference type="ARBA" id="ARBA00023136"/>
    </source>
</evidence>
<comment type="subunit">
    <text evidence="13">Interacts with the Sec translocase complex via SecD. Specifically interacts with transmembrane segments of nascent integral membrane proteins during membrane integration.</text>
</comment>
<keyword evidence="6 13" id="KW-0812">Transmembrane</keyword>
<feature type="transmembrane region" description="Helical" evidence="13">
    <location>
        <begin position="517"/>
        <end position="537"/>
    </location>
</feature>
<dbReference type="PANTHER" id="PTHR12428">
    <property type="entry name" value="OXA1"/>
    <property type="match status" value="1"/>
</dbReference>
<dbReference type="PRINTS" id="PR00701">
    <property type="entry name" value="60KDINNERMP"/>
</dbReference>
<dbReference type="NCBIfam" id="TIGR03592">
    <property type="entry name" value="yidC_oxa1_cterm"/>
    <property type="match status" value="1"/>
</dbReference>
<evidence type="ECO:0000259" key="16">
    <source>
        <dbReference type="Pfam" id="PF14849"/>
    </source>
</evidence>
<evidence type="ECO:0000256" key="7">
    <source>
        <dbReference type="ARBA" id="ARBA00022927"/>
    </source>
</evidence>
<evidence type="ECO:0000313" key="18">
    <source>
        <dbReference type="Proteomes" id="UP001143674"/>
    </source>
</evidence>
<dbReference type="InterPro" id="IPR038221">
    <property type="entry name" value="YidC_periplasmic_sf"/>
</dbReference>
<feature type="transmembrane region" description="Helical" evidence="13">
    <location>
        <begin position="427"/>
        <end position="450"/>
    </location>
</feature>
<dbReference type="InterPro" id="IPR028055">
    <property type="entry name" value="YidC/Oxa/ALB_C"/>
</dbReference>
<dbReference type="InterPro" id="IPR028053">
    <property type="entry name" value="Membr_insert_YidC_N"/>
</dbReference>
<feature type="domain" description="Membrane insertase YidC/Oxa/ALB C-terminal" evidence="15">
    <location>
        <begin position="364"/>
        <end position="551"/>
    </location>
</feature>
<feature type="region of interest" description="Disordered" evidence="14">
    <location>
        <begin position="40"/>
        <end position="80"/>
    </location>
</feature>
<evidence type="ECO:0000256" key="14">
    <source>
        <dbReference type="SAM" id="MobiDB-lite"/>
    </source>
</evidence>
<evidence type="ECO:0000256" key="1">
    <source>
        <dbReference type="ARBA" id="ARBA00004429"/>
    </source>
</evidence>
<accession>A0AAE4AI66</accession>
<dbReference type="GO" id="GO:0005886">
    <property type="term" value="C:plasma membrane"/>
    <property type="evidence" value="ECO:0007669"/>
    <property type="project" value="UniProtKB-SubCell"/>
</dbReference>
<keyword evidence="10 13" id="KW-0143">Chaperone</keyword>
<comment type="caution">
    <text evidence="17">The sequence shown here is derived from an EMBL/GenBank/DDBJ whole genome shotgun (WGS) entry which is preliminary data.</text>
</comment>
<dbReference type="RefSeq" id="WP_003262961.1">
    <property type="nucleotide sequence ID" value="NZ_CDRX01000001.1"/>
</dbReference>
<comment type="subcellular location">
    <subcellularLocation>
        <location evidence="1">Cell inner membrane</location>
        <topology evidence="1">Multi-pass membrane protein</topology>
    </subcellularLocation>
    <subcellularLocation>
        <location evidence="13">Cell membrane</location>
        <topology evidence="13">Multi-pass membrane protein</topology>
    </subcellularLocation>
</comment>
<dbReference type="KEGG" id="rsy:RSUY_00040"/>
<comment type="function">
    <text evidence="13">Required for the insertion and/or proper folding and/or complex formation of integral membrane proteins into the membrane. Involved in integration of membrane proteins that insert both dependently and independently of the Sec translocase complex, as well as at least some lipoproteins. Aids folding of multispanning membrane proteins.</text>
</comment>
<dbReference type="Proteomes" id="UP001143674">
    <property type="component" value="Unassembled WGS sequence"/>
</dbReference>
<dbReference type="Pfam" id="PF02096">
    <property type="entry name" value="60KD_IMP"/>
    <property type="match status" value="1"/>
</dbReference>
<dbReference type="InterPro" id="IPR019998">
    <property type="entry name" value="Membr_insert_YidC"/>
</dbReference>
<dbReference type="CDD" id="cd19961">
    <property type="entry name" value="EcYidC-like_peri"/>
    <property type="match status" value="1"/>
</dbReference>
<feature type="transmembrane region" description="Helical" evidence="13">
    <location>
        <begin position="473"/>
        <end position="496"/>
    </location>
</feature>
<feature type="transmembrane region" description="Helical" evidence="13">
    <location>
        <begin position="364"/>
        <end position="384"/>
    </location>
</feature>
<dbReference type="EMBL" id="JAIVEX010000008">
    <property type="protein sequence ID" value="MDB0523094.1"/>
    <property type="molecule type" value="Genomic_DNA"/>
</dbReference>
<dbReference type="GO" id="GO:0015031">
    <property type="term" value="P:protein transport"/>
    <property type="evidence" value="ECO:0007669"/>
    <property type="project" value="UniProtKB-KW"/>
</dbReference>
<evidence type="ECO:0000313" key="17">
    <source>
        <dbReference type="EMBL" id="MDB0523094.1"/>
    </source>
</evidence>
<organism evidence="17 18">
    <name type="scientific">Ralstonia solanacearum</name>
    <name type="common">Pseudomonas solanacearum</name>
    <dbReference type="NCBI Taxonomy" id="305"/>
    <lineage>
        <taxon>Bacteria</taxon>
        <taxon>Pseudomonadati</taxon>
        <taxon>Pseudomonadota</taxon>
        <taxon>Betaproteobacteria</taxon>
        <taxon>Burkholderiales</taxon>
        <taxon>Burkholderiaceae</taxon>
        <taxon>Ralstonia</taxon>
        <taxon>Ralstonia solanacearum species complex</taxon>
    </lineage>
</organism>
<reference evidence="17" key="1">
    <citation type="submission" date="2021-09" db="EMBL/GenBank/DDBJ databases">
        <title>Genomic analysis of Ralstonia spp.</title>
        <authorList>
            <person name="Aburjaile F."/>
            <person name="Ariute J.C."/>
            <person name="Pais A.K.L."/>
            <person name="Albuquerque G.M.R."/>
            <person name="Silva A.M.F."/>
            <person name="Brenig B."/>
            <person name="Azevedo V."/>
            <person name="Matiuzzi M."/>
            <person name="Ramos R."/>
            <person name="Goes-Neto A."/>
            <person name="Soares S."/>
            <person name="Iseppon A.M.B."/>
            <person name="Souza E."/>
            <person name="Gama M."/>
        </authorList>
    </citation>
    <scope>NUCLEOTIDE SEQUENCE</scope>
    <source>
        <strain evidence="17">B4</strain>
    </source>
</reference>
<dbReference type="NCBIfam" id="NF002352">
    <property type="entry name" value="PRK01318.1-3"/>
    <property type="match status" value="1"/>
</dbReference>
<evidence type="ECO:0000256" key="12">
    <source>
        <dbReference type="ARBA" id="ARBA00033342"/>
    </source>
</evidence>
<dbReference type="NCBIfam" id="TIGR03593">
    <property type="entry name" value="yidC_nterm"/>
    <property type="match status" value="1"/>
</dbReference>
<comment type="similarity">
    <text evidence="2 13">Belongs to the OXA1/ALB3/YidC family. Type 1 subfamily.</text>
</comment>
<evidence type="ECO:0000259" key="15">
    <source>
        <dbReference type="Pfam" id="PF02096"/>
    </source>
</evidence>
<dbReference type="AlphaFoldDB" id="A0AAE4AI66"/>
<evidence type="ECO:0000256" key="13">
    <source>
        <dbReference type="HAMAP-Rule" id="MF_01810"/>
    </source>
</evidence>
<dbReference type="Gene3D" id="2.70.98.90">
    <property type="match status" value="1"/>
</dbReference>
<keyword evidence="8 13" id="KW-1133">Transmembrane helix</keyword>
<dbReference type="GO" id="GO:0051205">
    <property type="term" value="P:protein insertion into membrane"/>
    <property type="evidence" value="ECO:0007669"/>
    <property type="project" value="TreeGrafter"/>
</dbReference>
<dbReference type="PANTHER" id="PTHR12428:SF65">
    <property type="entry name" value="CYTOCHROME C OXIDASE ASSEMBLY PROTEIN COX18, MITOCHONDRIAL"/>
    <property type="match status" value="1"/>
</dbReference>
<proteinExistence type="inferred from homology"/>
<name>A0AAE4AI66_RALSL</name>
<gene>
    <name evidence="13 17" type="primary">yidC</name>
    <name evidence="17" type="ORF">LBW55_15945</name>
</gene>
<dbReference type="GO" id="GO:0032977">
    <property type="term" value="F:membrane insertase activity"/>
    <property type="evidence" value="ECO:0007669"/>
    <property type="project" value="InterPro"/>
</dbReference>
<dbReference type="HAMAP" id="MF_01810">
    <property type="entry name" value="YidC_type1"/>
    <property type="match status" value="1"/>
</dbReference>